<dbReference type="AlphaFoldDB" id="L0IMG0"/>
<proteinExistence type="predicted"/>
<dbReference type="Proteomes" id="UP000010845">
    <property type="component" value="Chromosome"/>
</dbReference>
<keyword evidence="1" id="KW-0472">Membrane</keyword>
<sequence length="36" mass="4134">MLKKNFIRAVLIFCLIVIANFAVFYGIFSLYTAVHP</sequence>
<feature type="transmembrane region" description="Helical" evidence="1">
    <location>
        <begin position="7"/>
        <end position="28"/>
    </location>
</feature>
<dbReference type="EMBL" id="CP003066">
    <property type="protein sequence ID" value="AGB19944.1"/>
    <property type="molecule type" value="Genomic_DNA"/>
</dbReference>
<protein>
    <submittedName>
        <fullName evidence="2">Uncharacterized protein</fullName>
    </submittedName>
</protein>
<reference evidence="2 3" key="1">
    <citation type="submission" date="2012-03" db="EMBL/GenBank/DDBJ databases">
        <title>Complete sequence of chromosome of Thermoanaerobacterium thermosaccharolyticum M0795.</title>
        <authorList>
            <consortium name="US DOE Joint Genome Institute"/>
            <person name="Lucas S."/>
            <person name="Han J."/>
            <person name="Lapidus A."/>
            <person name="Cheng J.-F."/>
            <person name="Goodwin L."/>
            <person name="Pitluck S."/>
            <person name="Peters L."/>
            <person name="Teshima H."/>
            <person name="Detter J.C."/>
            <person name="Han C."/>
            <person name="Tapia R."/>
            <person name="Land M."/>
            <person name="Hauser L."/>
            <person name="Kyrpides N."/>
            <person name="Ivanova N."/>
            <person name="Pagani I."/>
            <person name="Feinberg L."/>
            <person name="Folden J."/>
            <person name="Hogsett D."/>
            <person name="Shaw J."/>
            <person name="Woyke T."/>
        </authorList>
    </citation>
    <scope>NUCLEOTIDE SEQUENCE [LARGE SCALE GENOMIC DNA]</scope>
    <source>
        <strain evidence="2 3">M0795</strain>
    </source>
</reference>
<keyword evidence="1" id="KW-1133">Transmembrane helix</keyword>
<evidence type="ECO:0000313" key="2">
    <source>
        <dbReference type="EMBL" id="AGB19944.1"/>
    </source>
</evidence>
<evidence type="ECO:0000313" key="3">
    <source>
        <dbReference type="Proteomes" id="UP000010845"/>
    </source>
</evidence>
<evidence type="ECO:0000256" key="1">
    <source>
        <dbReference type="SAM" id="Phobius"/>
    </source>
</evidence>
<dbReference type="HOGENOM" id="CLU_3359044_0_0_9"/>
<organism evidence="2 3">
    <name type="scientific">Thermoanaerobacterium thermosaccharolyticum M0795</name>
    <dbReference type="NCBI Taxonomy" id="698948"/>
    <lineage>
        <taxon>Bacteria</taxon>
        <taxon>Bacillati</taxon>
        <taxon>Bacillota</taxon>
        <taxon>Clostridia</taxon>
        <taxon>Thermoanaerobacterales</taxon>
        <taxon>Thermoanaerobacteraceae</taxon>
        <taxon>Thermoanaerobacterium</taxon>
    </lineage>
</organism>
<accession>L0IMG0</accession>
<gene>
    <name evidence="2" type="ORF">Thethe_02374</name>
</gene>
<keyword evidence="1" id="KW-0812">Transmembrane</keyword>
<name>L0IMG0_THETR</name>
<dbReference type="KEGG" id="tto:Thethe_02374"/>